<evidence type="ECO:0000256" key="5">
    <source>
        <dbReference type="SAM" id="Phobius"/>
    </source>
</evidence>
<protein>
    <recommendedName>
        <fullName evidence="6">Major facilitator superfamily (MFS) profile domain-containing protein</fullName>
    </recommendedName>
</protein>
<dbReference type="InterPro" id="IPR020846">
    <property type="entry name" value="MFS_dom"/>
</dbReference>
<evidence type="ECO:0000256" key="3">
    <source>
        <dbReference type="ARBA" id="ARBA00022989"/>
    </source>
</evidence>
<dbReference type="GO" id="GO:0016020">
    <property type="term" value="C:membrane"/>
    <property type="evidence" value="ECO:0007669"/>
    <property type="project" value="UniProtKB-SubCell"/>
</dbReference>
<dbReference type="InterPro" id="IPR050549">
    <property type="entry name" value="MFS_Trehalose_Transporter"/>
</dbReference>
<feature type="non-terminal residue" evidence="7">
    <location>
        <position position="1"/>
    </location>
</feature>
<evidence type="ECO:0000256" key="1">
    <source>
        <dbReference type="ARBA" id="ARBA00004141"/>
    </source>
</evidence>
<feature type="transmembrane region" description="Helical" evidence="5">
    <location>
        <begin position="130"/>
        <end position="150"/>
    </location>
</feature>
<dbReference type="Pfam" id="PF00083">
    <property type="entry name" value="Sugar_tr"/>
    <property type="match status" value="1"/>
</dbReference>
<evidence type="ECO:0000313" key="7">
    <source>
        <dbReference type="EMBL" id="KAK8733983.1"/>
    </source>
</evidence>
<dbReference type="Gene3D" id="1.20.1250.20">
    <property type="entry name" value="MFS general substrate transporter like domains"/>
    <property type="match status" value="1"/>
</dbReference>
<dbReference type="PROSITE" id="PS00217">
    <property type="entry name" value="SUGAR_TRANSPORT_2"/>
    <property type="match status" value="1"/>
</dbReference>
<comment type="caution">
    <text evidence="7">The sequence shown here is derived from an EMBL/GenBank/DDBJ whole genome shotgun (WGS) entry which is preliminary data.</text>
</comment>
<accession>A0AAW0X271</accession>
<sequence length="198" mass="21032">QIAAAVFASLSSVSIGFITAYSSLTLPQLRNDTSIDFVDTRDSGWIASLPSISSIVGSLLGGIVMDALGPRMTLMVTAVPCLLSWSFIAFANSVALIYVGRLITGVFLGIFSPVPQVYATEIAEPSIRGMMGAFPEAAVALGSLLCYAFGSVVDWRWLAGISALVPSLPLFVSMVILPESPQWLTKKAKLNEAEKSLR</sequence>
<dbReference type="InterPro" id="IPR005829">
    <property type="entry name" value="Sugar_transporter_CS"/>
</dbReference>
<evidence type="ECO:0000313" key="8">
    <source>
        <dbReference type="Proteomes" id="UP001445076"/>
    </source>
</evidence>
<dbReference type="PANTHER" id="PTHR48021">
    <property type="match status" value="1"/>
</dbReference>
<name>A0AAW0X271_CHEQU</name>
<dbReference type="InterPro" id="IPR005828">
    <property type="entry name" value="MFS_sugar_transport-like"/>
</dbReference>
<feature type="domain" description="Major facilitator superfamily (MFS) profile" evidence="6">
    <location>
        <begin position="1"/>
        <end position="198"/>
    </location>
</feature>
<dbReference type="PROSITE" id="PS50850">
    <property type="entry name" value="MFS"/>
    <property type="match status" value="1"/>
</dbReference>
<dbReference type="SUPFAM" id="SSF103473">
    <property type="entry name" value="MFS general substrate transporter"/>
    <property type="match status" value="1"/>
</dbReference>
<keyword evidence="3 5" id="KW-1133">Transmembrane helix</keyword>
<keyword evidence="2 5" id="KW-0812">Transmembrane</keyword>
<organism evidence="7 8">
    <name type="scientific">Cherax quadricarinatus</name>
    <name type="common">Australian red claw crayfish</name>
    <dbReference type="NCBI Taxonomy" id="27406"/>
    <lineage>
        <taxon>Eukaryota</taxon>
        <taxon>Metazoa</taxon>
        <taxon>Ecdysozoa</taxon>
        <taxon>Arthropoda</taxon>
        <taxon>Crustacea</taxon>
        <taxon>Multicrustacea</taxon>
        <taxon>Malacostraca</taxon>
        <taxon>Eumalacostraca</taxon>
        <taxon>Eucarida</taxon>
        <taxon>Decapoda</taxon>
        <taxon>Pleocyemata</taxon>
        <taxon>Astacidea</taxon>
        <taxon>Parastacoidea</taxon>
        <taxon>Parastacidae</taxon>
        <taxon>Cherax</taxon>
    </lineage>
</organism>
<dbReference type="Proteomes" id="UP001445076">
    <property type="component" value="Unassembled WGS sequence"/>
</dbReference>
<feature type="non-terminal residue" evidence="7">
    <location>
        <position position="198"/>
    </location>
</feature>
<feature type="transmembrane region" description="Helical" evidence="5">
    <location>
        <begin position="156"/>
        <end position="177"/>
    </location>
</feature>
<dbReference type="AlphaFoldDB" id="A0AAW0X271"/>
<evidence type="ECO:0000259" key="6">
    <source>
        <dbReference type="PROSITE" id="PS50850"/>
    </source>
</evidence>
<dbReference type="PANTHER" id="PTHR48021:SF1">
    <property type="entry name" value="GH07001P-RELATED"/>
    <property type="match status" value="1"/>
</dbReference>
<gene>
    <name evidence="7" type="ORF">OTU49_006282</name>
</gene>
<feature type="transmembrane region" description="Helical" evidence="5">
    <location>
        <begin position="97"/>
        <end position="118"/>
    </location>
</feature>
<evidence type="ECO:0000256" key="2">
    <source>
        <dbReference type="ARBA" id="ARBA00022692"/>
    </source>
</evidence>
<comment type="subcellular location">
    <subcellularLocation>
        <location evidence="1">Membrane</location>
        <topology evidence="1">Multi-pass membrane protein</topology>
    </subcellularLocation>
</comment>
<proteinExistence type="predicted"/>
<evidence type="ECO:0000256" key="4">
    <source>
        <dbReference type="ARBA" id="ARBA00023136"/>
    </source>
</evidence>
<dbReference type="GO" id="GO:0022857">
    <property type="term" value="F:transmembrane transporter activity"/>
    <property type="evidence" value="ECO:0007669"/>
    <property type="project" value="InterPro"/>
</dbReference>
<keyword evidence="8" id="KW-1185">Reference proteome</keyword>
<dbReference type="EMBL" id="JARKIK010000052">
    <property type="protein sequence ID" value="KAK8733983.1"/>
    <property type="molecule type" value="Genomic_DNA"/>
</dbReference>
<feature type="transmembrane region" description="Helical" evidence="5">
    <location>
        <begin position="72"/>
        <end position="91"/>
    </location>
</feature>
<reference evidence="7 8" key="1">
    <citation type="journal article" date="2024" name="BMC Genomics">
        <title>Genome assembly of redclaw crayfish (Cherax quadricarinatus) provides insights into its immune adaptation and hypoxia tolerance.</title>
        <authorList>
            <person name="Liu Z."/>
            <person name="Zheng J."/>
            <person name="Li H."/>
            <person name="Fang K."/>
            <person name="Wang S."/>
            <person name="He J."/>
            <person name="Zhou D."/>
            <person name="Weng S."/>
            <person name="Chi M."/>
            <person name="Gu Z."/>
            <person name="He J."/>
            <person name="Li F."/>
            <person name="Wang M."/>
        </authorList>
    </citation>
    <scope>NUCLEOTIDE SEQUENCE [LARGE SCALE GENOMIC DNA]</scope>
    <source>
        <strain evidence="7">ZL_2023a</strain>
    </source>
</reference>
<feature type="transmembrane region" description="Helical" evidence="5">
    <location>
        <begin position="44"/>
        <end position="65"/>
    </location>
</feature>
<dbReference type="InterPro" id="IPR036259">
    <property type="entry name" value="MFS_trans_sf"/>
</dbReference>
<keyword evidence="4 5" id="KW-0472">Membrane</keyword>